<protein>
    <submittedName>
        <fullName evidence="1">Uncharacterized protein</fullName>
    </submittedName>
</protein>
<evidence type="ECO:0000313" key="1">
    <source>
        <dbReference type="EMBL" id="DAF64503.1"/>
    </source>
</evidence>
<reference evidence="1" key="1">
    <citation type="journal article" date="2021" name="Proc. Natl. Acad. Sci. U.S.A.">
        <title>A Catalog of Tens of Thousands of Viruses from Human Metagenomes Reveals Hidden Associations with Chronic Diseases.</title>
        <authorList>
            <person name="Tisza M.J."/>
            <person name="Buck C.B."/>
        </authorList>
    </citation>
    <scope>NUCLEOTIDE SEQUENCE</scope>
    <source>
        <strain evidence="1">Ctu6J18</strain>
    </source>
</reference>
<accession>A0A8S5TMZ5</accession>
<organism evidence="1">
    <name type="scientific">Myoviridae sp. ctu6J18</name>
    <dbReference type="NCBI Taxonomy" id="2827714"/>
    <lineage>
        <taxon>Viruses</taxon>
        <taxon>Duplodnaviria</taxon>
        <taxon>Heunggongvirae</taxon>
        <taxon>Uroviricota</taxon>
        <taxon>Caudoviricetes</taxon>
    </lineage>
</organism>
<proteinExistence type="predicted"/>
<dbReference type="EMBL" id="BK032862">
    <property type="protein sequence ID" value="DAF64503.1"/>
    <property type="molecule type" value="Genomic_DNA"/>
</dbReference>
<sequence>MKGKYNMNTKGKIDFTKTDNIQFIEEVASEISKEDKNWQWEAREIKQHSLLLWWEYLEDEKQEGFRIEYDEAEEVFSVYDEWDNDITYELEDTLDLKSTMRSVFWYASSRY</sequence>
<name>A0A8S5TMZ5_9CAUD</name>